<comment type="caution">
    <text evidence="1">The sequence shown here is derived from an EMBL/GenBank/DDBJ whole genome shotgun (WGS) entry which is preliminary data.</text>
</comment>
<evidence type="ECO:0000313" key="1">
    <source>
        <dbReference type="EMBL" id="KKL25385.1"/>
    </source>
</evidence>
<organism evidence="1">
    <name type="scientific">marine sediment metagenome</name>
    <dbReference type="NCBI Taxonomy" id="412755"/>
    <lineage>
        <taxon>unclassified sequences</taxon>
        <taxon>metagenomes</taxon>
        <taxon>ecological metagenomes</taxon>
    </lineage>
</organism>
<protein>
    <submittedName>
        <fullName evidence="1">Uncharacterized protein</fullName>
    </submittedName>
</protein>
<proteinExistence type="predicted"/>
<reference evidence="1" key="1">
    <citation type="journal article" date="2015" name="Nature">
        <title>Complex archaea that bridge the gap between prokaryotes and eukaryotes.</title>
        <authorList>
            <person name="Spang A."/>
            <person name="Saw J.H."/>
            <person name="Jorgensen S.L."/>
            <person name="Zaremba-Niedzwiedzka K."/>
            <person name="Martijn J."/>
            <person name="Lind A.E."/>
            <person name="van Eijk R."/>
            <person name="Schleper C."/>
            <person name="Guy L."/>
            <person name="Ettema T.J."/>
        </authorList>
    </citation>
    <scope>NUCLEOTIDE SEQUENCE</scope>
</reference>
<dbReference type="AlphaFoldDB" id="A0A0F9BTY3"/>
<accession>A0A0F9BTY3</accession>
<name>A0A0F9BTY3_9ZZZZ</name>
<dbReference type="EMBL" id="LAZR01036234">
    <property type="protein sequence ID" value="KKL25385.1"/>
    <property type="molecule type" value="Genomic_DNA"/>
</dbReference>
<feature type="non-terminal residue" evidence="1">
    <location>
        <position position="1"/>
    </location>
</feature>
<sequence>QYLAVEFTDDEWEKLKHPSMDG</sequence>
<gene>
    <name evidence="1" type="ORF">LCGC14_2405820</name>
</gene>